<dbReference type="InterPro" id="IPR017452">
    <property type="entry name" value="GPCR_Rhodpsn_7TM"/>
</dbReference>
<feature type="signal peptide" evidence="6">
    <location>
        <begin position="1"/>
        <end position="25"/>
    </location>
</feature>
<dbReference type="SUPFAM" id="SSF81321">
    <property type="entry name" value="Family A G protein-coupled receptor-like"/>
    <property type="match status" value="1"/>
</dbReference>
<dbReference type="Proteomes" id="UP000192578">
    <property type="component" value="Unassembled WGS sequence"/>
</dbReference>
<feature type="transmembrane region" description="Helical" evidence="5">
    <location>
        <begin position="168"/>
        <end position="187"/>
    </location>
</feature>
<keyword evidence="3 5" id="KW-1133">Transmembrane helix</keyword>
<feature type="domain" description="G-protein coupled receptors family 1 profile" evidence="7">
    <location>
        <begin position="147"/>
        <end position="190"/>
    </location>
</feature>
<evidence type="ECO:0000256" key="6">
    <source>
        <dbReference type="SAM" id="SignalP"/>
    </source>
</evidence>
<evidence type="ECO:0000256" key="4">
    <source>
        <dbReference type="ARBA" id="ARBA00023136"/>
    </source>
</evidence>
<keyword evidence="2 5" id="KW-0812">Transmembrane</keyword>
<dbReference type="PROSITE" id="PS50262">
    <property type="entry name" value="G_PROTEIN_RECEP_F1_2"/>
    <property type="match status" value="1"/>
</dbReference>
<dbReference type="AlphaFoldDB" id="A0A1W0WZK0"/>
<organism evidence="8 9">
    <name type="scientific">Hypsibius exemplaris</name>
    <name type="common">Freshwater tardigrade</name>
    <dbReference type="NCBI Taxonomy" id="2072580"/>
    <lineage>
        <taxon>Eukaryota</taxon>
        <taxon>Metazoa</taxon>
        <taxon>Ecdysozoa</taxon>
        <taxon>Tardigrada</taxon>
        <taxon>Eutardigrada</taxon>
        <taxon>Parachela</taxon>
        <taxon>Hypsibioidea</taxon>
        <taxon>Hypsibiidae</taxon>
        <taxon>Hypsibius</taxon>
    </lineage>
</organism>
<evidence type="ECO:0000313" key="8">
    <source>
        <dbReference type="EMBL" id="OQV20646.1"/>
    </source>
</evidence>
<comment type="subcellular location">
    <subcellularLocation>
        <location evidence="1">Membrane</location>
    </subcellularLocation>
</comment>
<evidence type="ECO:0000256" key="5">
    <source>
        <dbReference type="SAM" id="Phobius"/>
    </source>
</evidence>
<dbReference type="GO" id="GO:0016020">
    <property type="term" value="C:membrane"/>
    <property type="evidence" value="ECO:0007669"/>
    <property type="project" value="UniProtKB-SubCell"/>
</dbReference>
<proteinExistence type="predicted"/>
<keyword evidence="4 5" id="KW-0472">Membrane</keyword>
<dbReference type="EMBL" id="MTYJ01000029">
    <property type="protein sequence ID" value="OQV20646.1"/>
    <property type="molecule type" value="Genomic_DNA"/>
</dbReference>
<evidence type="ECO:0000256" key="3">
    <source>
        <dbReference type="ARBA" id="ARBA00022989"/>
    </source>
</evidence>
<accession>A0A1W0WZK0</accession>
<evidence type="ECO:0000256" key="2">
    <source>
        <dbReference type="ARBA" id="ARBA00022692"/>
    </source>
</evidence>
<evidence type="ECO:0000259" key="7">
    <source>
        <dbReference type="PROSITE" id="PS50262"/>
    </source>
</evidence>
<evidence type="ECO:0000256" key="1">
    <source>
        <dbReference type="ARBA" id="ARBA00004370"/>
    </source>
</evidence>
<reference evidence="9" key="1">
    <citation type="submission" date="2017-01" db="EMBL/GenBank/DDBJ databases">
        <title>Comparative genomics of anhydrobiosis in the tardigrade Hypsibius dujardini.</title>
        <authorList>
            <person name="Yoshida Y."/>
            <person name="Koutsovoulos G."/>
            <person name="Laetsch D."/>
            <person name="Stevens L."/>
            <person name="Kumar S."/>
            <person name="Horikawa D."/>
            <person name="Ishino K."/>
            <person name="Komine S."/>
            <person name="Tomita M."/>
            <person name="Blaxter M."/>
            <person name="Arakawa K."/>
        </authorList>
    </citation>
    <scope>NUCLEOTIDE SEQUENCE [LARGE SCALE GENOMIC DNA]</scope>
    <source>
        <strain evidence="9">Z151</strain>
    </source>
</reference>
<sequence length="190" mass="20661">MFQNLVTLVAVASFVLLVPPKVAFASPDVDAKASPPSGSTCSDKACNARKAEVAAEEQRLTKLHAEVAARDPEGCYDSRLLYNSTHQWCMHKNKDCSGDLAATVYCEHCATIDGQWCNKSDLVQIEACLVHCNAYLVGHPPGGSILGNAVVLLLLLTNRRLRRASFNVYVINLMSANLLIALVRHPMLVL</sequence>
<name>A0A1W0WZK0_HYPEX</name>
<gene>
    <name evidence="8" type="ORF">BV898_05463</name>
</gene>
<keyword evidence="9" id="KW-1185">Reference proteome</keyword>
<feature type="chain" id="PRO_5013320429" description="G-protein coupled receptors family 1 profile domain-containing protein" evidence="6">
    <location>
        <begin position="26"/>
        <end position="190"/>
    </location>
</feature>
<comment type="caution">
    <text evidence="8">The sequence shown here is derived from an EMBL/GenBank/DDBJ whole genome shotgun (WGS) entry which is preliminary data.</text>
</comment>
<keyword evidence="6" id="KW-0732">Signal</keyword>
<feature type="transmembrane region" description="Helical" evidence="5">
    <location>
        <begin position="134"/>
        <end position="156"/>
    </location>
</feature>
<evidence type="ECO:0000313" key="9">
    <source>
        <dbReference type="Proteomes" id="UP000192578"/>
    </source>
</evidence>
<protein>
    <recommendedName>
        <fullName evidence="7">G-protein coupled receptors family 1 profile domain-containing protein</fullName>
    </recommendedName>
</protein>